<evidence type="ECO:0000256" key="6">
    <source>
        <dbReference type="ARBA" id="ARBA00023242"/>
    </source>
</evidence>
<dbReference type="Pfam" id="PF00172">
    <property type="entry name" value="Zn_clus"/>
    <property type="match status" value="1"/>
</dbReference>
<evidence type="ECO:0000256" key="3">
    <source>
        <dbReference type="ARBA" id="ARBA00023015"/>
    </source>
</evidence>
<dbReference type="PROSITE" id="PS00463">
    <property type="entry name" value="ZN2_CY6_FUNGAL_1"/>
    <property type="match status" value="1"/>
</dbReference>
<dbReference type="OrthoDB" id="3598904at2759"/>
<keyword evidence="6" id="KW-0539">Nucleus</keyword>
<evidence type="ECO:0000313" key="8">
    <source>
        <dbReference type="EMBL" id="KEQ72204.1"/>
    </source>
</evidence>
<reference evidence="8 9" key="1">
    <citation type="journal article" date="2014" name="BMC Genomics">
        <title>Genome sequencing of four Aureobasidium pullulans varieties: biotechnological potential, stress tolerance, and description of new species.</title>
        <authorList>
            <person name="Gostin Ar C."/>
            <person name="Ohm R.A."/>
            <person name="Kogej T."/>
            <person name="Sonjak S."/>
            <person name="Turk M."/>
            <person name="Zajc J."/>
            <person name="Zalar P."/>
            <person name="Grube M."/>
            <person name="Sun H."/>
            <person name="Han J."/>
            <person name="Sharma A."/>
            <person name="Chiniquy J."/>
            <person name="Ngan C.Y."/>
            <person name="Lipzen A."/>
            <person name="Barry K."/>
            <person name="Grigoriev I.V."/>
            <person name="Gunde-Cimerman N."/>
        </authorList>
    </citation>
    <scope>NUCLEOTIDE SEQUENCE [LARGE SCALE GENOMIC DNA]</scope>
    <source>
        <strain evidence="8 9">CBS 147.97</strain>
    </source>
</reference>
<dbReference type="GeneID" id="25411030"/>
<keyword evidence="4" id="KW-0238">DNA-binding</keyword>
<evidence type="ECO:0000256" key="5">
    <source>
        <dbReference type="ARBA" id="ARBA00023163"/>
    </source>
</evidence>
<dbReference type="InterPro" id="IPR036864">
    <property type="entry name" value="Zn2-C6_fun-type_DNA-bd_sf"/>
</dbReference>
<dbReference type="SMART" id="SM00066">
    <property type="entry name" value="GAL4"/>
    <property type="match status" value="1"/>
</dbReference>
<dbReference type="CDD" id="cd00067">
    <property type="entry name" value="GAL4"/>
    <property type="match status" value="1"/>
</dbReference>
<evidence type="ECO:0000259" key="7">
    <source>
        <dbReference type="PROSITE" id="PS50048"/>
    </source>
</evidence>
<dbReference type="Pfam" id="PF11951">
    <property type="entry name" value="Fungal_trans_2"/>
    <property type="match status" value="1"/>
</dbReference>
<dbReference type="Gene3D" id="4.10.240.10">
    <property type="entry name" value="Zn(2)-C6 fungal-type DNA-binding domain"/>
    <property type="match status" value="1"/>
</dbReference>
<name>A0A074WKS6_9PEZI</name>
<protein>
    <recommendedName>
        <fullName evidence="7">Zn(2)-C6 fungal-type domain-containing protein</fullName>
    </recommendedName>
</protein>
<keyword evidence="1" id="KW-0479">Metal-binding</keyword>
<dbReference type="InterPro" id="IPR021858">
    <property type="entry name" value="Fun_TF"/>
</dbReference>
<dbReference type="GO" id="GO:0008270">
    <property type="term" value="F:zinc ion binding"/>
    <property type="evidence" value="ECO:0007669"/>
    <property type="project" value="InterPro"/>
</dbReference>
<dbReference type="InterPro" id="IPR052360">
    <property type="entry name" value="Transcr_Regulatory_Proteins"/>
</dbReference>
<evidence type="ECO:0000256" key="4">
    <source>
        <dbReference type="ARBA" id="ARBA00023125"/>
    </source>
</evidence>
<dbReference type="PANTHER" id="PTHR36206:SF4">
    <property type="entry name" value="HYPOTHETICAL CONSERVED PROTEIN (EUROFUNG)-RELATED"/>
    <property type="match status" value="1"/>
</dbReference>
<feature type="domain" description="Zn(2)-C6 fungal-type" evidence="7">
    <location>
        <begin position="20"/>
        <end position="48"/>
    </location>
</feature>
<dbReference type="Proteomes" id="UP000027730">
    <property type="component" value="Unassembled WGS sequence"/>
</dbReference>
<dbReference type="PANTHER" id="PTHR36206">
    <property type="entry name" value="ASPERCRYPTIN BIOSYNTHESIS CLUSTER-SPECIFIC TRANSCRIPTION REGULATOR ATNN-RELATED"/>
    <property type="match status" value="1"/>
</dbReference>
<dbReference type="AlphaFoldDB" id="A0A074WKS6"/>
<dbReference type="HOGENOM" id="CLU_011409_12_2_1"/>
<organism evidence="8 9">
    <name type="scientific">Aureobasidium namibiae CBS 147.97</name>
    <dbReference type="NCBI Taxonomy" id="1043004"/>
    <lineage>
        <taxon>Eukaryota</taxon>
        <taxon>Fungi</taxon>
        <taxon>Dikarya</taxon>
        <taxon>Ascomycota</taxon>
        <taxon>Pezizomycotina</taxon>
        <taxon>Dothideomycetes</taxon>
        <taxon>Dothideomycetidae</taxon>
        <taxon>Dothideales</taxon>
        <taxon>Saccotheciaceae</taxon>
        <taxon>Aureobasidium</taxon>
    </lineage>
</organism>
<gene>
    <name evidence="8" type="ORF">M436DRAFT_49251</name>
</gene>
<dbReference type="InterPro" id="IPR001138">
    <property type="entry name" value="Zn2Cys6_DnaBD"/>
</dbReference>
<dbReference type="GO" id="GO:0003677">
    <property type="term" value="F:DNA binding"/>
    <property type="evidence" value="ECO:0007669"/>
    <property type="project" value="UniProtKB-KW"/>
</dbReference>
<evidence type="ECO:0000313" key="9">
    <source>
        <dbReference type="Proteomes" id="UP000027730"/>
    </source>
</evidence>
<dbReference type="GO" id="GO:0000981">
    <property type="term" value="F:DNA-binding transcription factor activity, RNA polymerase II-specific"/>
    <property type="evidence" value="ECO:0007669"/>
    <property type="project" value="InterPro"/>
</dbReference>
<proteinExistence type="predicted"/>
<dbReference type="SUPFAM" id="SSF57701">
    <property type="entry name" value="Zn2/Cys6 DNA-binding domain"/>
    <property type="match status" value="1"/>
</dbReference>
<evidence type="ECO:0000256" key="2">
    <source>
        <dbReference type="ARBA" id="ARBA00022833"/>
    </source>
</evidence>
<dbReference type="PROSITE" id="PS50048">
    <property type="entry name" value="ZN2_CY6_FUNGAL_2"/>
    <property type="match status" value="1"/>
</dbReference>
<dbReference type="RefSeq" id="XP_013426158.1">
    <property type="nucleotide sequence ID" value="XM_013570704.1"/>
</dbReference>
<dbReference type="EMBL" id="KL584712">
    <property type="protein sequence ID" value="KEQ72204.1"/>
    <property type="molecule type" value="Genomic_DNA"/>
</dbReference>
<keyword evidence="9" id="KW-1185">Reference proteome</keyword>
<sequence>MSATPSEGSRPSRKLKVRTGCITCKIRKVKCDEEKPYCKRCTDTGRKCDGYAVQPERKTVKSATPPDRAVVPLTQKRPSLTTTSASNRAVRRLAPAKLIVDAAFLSPAVSGEESPWIEFFSMRTGPALSNVLSHSFWSFDLPQLSASEPAIRHALIALSSAHARFEAGAANNQIVQNAIDPNFVLRHYNEAIKQLKIHLSRDPGSLDIAMLCCLLFISLECIYGNRILVIDHLQNGLNMLRSSLVQDGGKEASSNTIAKSIRQEVRPLFHRLDSQTTLMGFSGSSLFYHMDKLLTLSVPRSFDSFEHAKSSLDLLVASSLGFIRSIHDGKHAEAGSVSLTGRTLQIHLLSEFSIWKNSMANFVKSCNTLTEDDYKIEKSLRMQHTASFIWLARCTELEESGFDAYLPEFASIVKWSRALITPSSEPREPCLHTRLAALSVTNVPRFSLNMEYIPPLYLVAIKCRDPITRREAISILEETNGREGLWDARLHAKVARRLLEVEEASVLIFEGAKSVYMEPGPMMRMIADGEAKVPQKPLECFRVHDMDIRDISEGIRGVCNITWRTYPNGLLKEKAEWTEVLHF</sequence>
<dbReference type="STRING" id="1043004.A0A074WKS6"/>
<accession>A0A074WKS6</accession>
<keyword evidence="5" id="KW-0804">Transcription</keyword>
<keyword evidence="3" id="KW-0805">Transcription regulation</keyword>
<evidence type="ECO:0000256" key="1">
    <source>
        <dbReference type="ARBA" id="ARBA00022723"/>
    </source>
</evidence>
<keyword evidence="2" id="KW-0862">Zinc</keyword>